<evidence type="ECO:0000313" key="2">
    <source>
        <dbReference type="EMBL" id="GBN81828.1"/>
    </source>
</evidence>
<keyword evidence="3" id="KW-1185">Reference proteome</keyword>
<accession>A0A4Y2S0Z8</accession>
<protein>
    <submittedName>
        <fullName evidence="2">Uncharacterized protein</fullName>
    </submittedName>
</protein>
<organism evidence="2 3">
    <name type="scientific">Araneus ventricosus</name>
    <name type="common">Orbweaver spider</name>
    <name type="synonym">Epeira ventricosa</name>
    <dbReference type="NCBI Taxonomy" id="182803"/>
    <lineage>
        <taxon>Eukaryota</taxon>
        <taxon>Metazoa</taxon>
        <taxon>Ecdysozoa</taxon>
        <taxon>Arthropoda</taxon>
        <taxon>Chelicerata</taxon>
        <taxon>Arachnida</taxon>
        <taxon>Araneae</taxon>
        <taxon>Araneomorphae</taxon>
        <taxon>Entelegynae</taxon>
        <taxon>Araneoidea</taxon>
        <taxon>Araneidae</taxon>
        <taxon>Araneus</taxon>
    </lineage>
</organism>
<gene>
    <name evidence="2" type="ORF">AVEN_67510_1</name>
</gene>
<feature type="region of interest" description="Disordered" evidence="1">
    <location>
        <begin position="46"/>
        <end position="75"/>
    </location>
</feature>
<proteinExistence type="predicted"/>
<evidence type="ECO:0000256" key="1">
    <source>
        <dbReference type="SAM" id="MobiDB-lite"/>
    </source>
</evidence>
<evidence type="ECO:0000313" key="3">
    <source>
        <dbReference type="Proteomes" id="UP000499080"/>
    </source>
</evidence>
<dbReference type="EMBL" id="BGPR01019411">
    <property type="protein sequence ID" value="GBN81828.1"/>
    <property type="molecule type" value="Genomic_DNA"/>
</dbReference>
<dbReference type="AlphaFoldDB" id="A0A4Y2S0Z8"/>
<name>A0A4Y2S0Z8_ARAVE</name>
<reference evidence="2 3" key="1">
    <citation type="journal article" date="2019" name="Sci. Rep.">
        <title>Orb-weaving spider Araneus ventricosus genome elucidates the spidroin gene catalogue.</title>
        <authorList>
            <person name="Kono N."/>
            <person name="Nakamura H."/>
            <person name="Ohtoshi R."/>
            <person name="Moran D.A.P."/>
            <person name="Shinohara A."/>
            <person name="Yoshida Y."/>
            <person name="Fujiwara M."/>
            <person name="Mori M."/>
            <person name="Tomita M."/>
            <person name="Arakawa K."/>
        </authorList>
    </citation>
    <scope>NUCLEOTIDE SEQUENCE [LARGE SCALE GENOMIC DNA]</scope>
</reference>
<sequence length="75" mass="7790">MGSRDNCAKPPVVAASLGLPMSNLGSCILHVTLCFTPCSPSKTLPNQDLPAGATFHDGNTGSSSKTETNLQSHYN</sequence>
<feature type="non-terminal residue" evidence="2">
    <location>
        <position position="1"/>
    </location>
</feature>
<comment type="caution">
    <text evidence="2">The sequence shown here is derived from an EMBL/GenBank/DDBJ whole genome shotgun (WGS) entry which is preliminary data.</text>
</comment>
<feature type="compositionally biased region" description="Polar residues" evidence="1">
    <location>
        <begin position="57"/>
        <end position="75"/>
    </location>
</feature>
<dbReference type="Proteomes" id="UP000499080">
    <property type="component" value="Unassembled WGS sequence"/>
</dbReference>